<evidence type="ECO:0000313" key="1">
    <source>
        <dbReference type="EMBL" id="UNH61134.1"/>
    </source>
</evidence>
<name>A0AC61TSC8_9CAUD</name>
<proteinExistence type="predicted"/>
<dbReference type="Proteomes" id="UP000829362">
    <property type="component" value="Segment"/>
</dbReference>
<dbReference type="EMBL" id="OL473597">
    <property type="protein sequence ID" value="UNH61134.1"/>
    <property type="molecule type" value="Genomic_DNA"/>
</dbReference>
<protein>
    <submittedName>
        <fullName evidence="1">Uncharacterized protein</fullName>
    </submittedName>
</protein>
<keyword evidence="2" id="KW-1185">Reference proteome</keyword>
<evidence type="ECO:0000313" key="2">
    <source>
        <dbReference type="Proteomes" id="UP000829362"/>
    </source>
</evidence>
<organism evidence="1 2">
    <name type="scientific">Synechococcus phage S-SZBM1</name>
    <dbReference type="NCBI Taxonomy" id="2926475"/>
    <lineage>
        <taxon>Viruses</taxon>
        <taxon>Duplodnaviria</taxon>
        <taxon>Heunggongvirae</taxon>
        <taxon>Uroviricota</taxon>
        <taxon>Caudoviricetes</taxon>
        <taxon>Pantevenvirales</taxon>
        <taxon>Kyanoviridae</taxon>
        <taxon>Shenzhenivirus</taxon>
        <taxon>Shenzhenivirus sszbm1</taxon>
    </lineage>
</organism>
<sequence>MTVTLTSSYKEFLSANAVEKIDELLEDNYSLEDILEFIDNYNEDDFVNYYEEYVRCGEAIGYDAVDALIGENGNLSCIEDCDERYQGMYSDEAEFAEERTTQDYNIPDCVVVDWQATWDRHFYYDHTSCNGGYRQVYIFRDN</sequence>
<gene>
    <name evidence="1" type="ORF">SSZBM1_17</name>
</gene>
<reference evidence="1" key="1">
    <citation type="submission" date="2021-11" db="EMBL/GenBank/DDBJ databases">
        <authorList>
            <person name="Rong C."/>
            <person name="Yang Y."/>
            <person name="Li S."/>
            <person name="Zhou K."/>
            <person name="Xu Y."/>
            <person name="Zhang R."/>
            <person name="Zhang Y."/>
        </authorList>
    </citation>
    <scope>NUCLEOTIDE SEQUENCE</scope>
</reference>
<accession>A0AC61TSC8</accession>